<dbReference type="GO" id="GO:0016780">
    <property type="term" value="F:phosphotransferase activity, for other substituted phosphate groups"/>
    <property type="evidence" value="ECO:0007669"/>
    <property type="project" value="TreeGrafter"/>
</dbReference>
<feature type="transmembrane region" description="Helical" evidence="3">
    <location>
        <begin position="43"/>
        <end position="63"/>
    </location>
</feature>
<comment type="similarity">
    <text evidence="1">Belongs to the bacterial sugar transferase family.</text>
</comment>
<dbReference type="Pfam" id="PF02397">
    <property type="entry name" value="Bac_transf"/>
    <property type="match status" value="1"/>
</dbReference>
<comment type="caution">
    <text evidence="5">The sequence shown here is derived from an EMBL/GenBank/DDBJ whole genome shotgun (WGS) entry which is preliminary data.</text>
</comment>
<evidence type="ECO:0000313" key="5">
    <source>
        <dbReference type="EMBL" id="KKB07014.1"/>
    </source>
</evidence>
<keyword evidence="6" id="KW-1185">Reference proteome</keyword>
<accession>A0A0F5FDP3</accession>
<evidence type="ECO:0000256" key="1">
    <source>
        <dbReference type="ARBA" id="ARBA00006464"/>
    </source>
</evidence>
<feature type="domain" description="Bacterial sugar transferase" evidence="4">
    <location>
        <begin position="194"/>
        <end position="373"/>
    </location>
</feature>
<proteinExistence type="inferred from homology"/>
<reference evidence="5 6" key="1">
    <citation type="submission" date="2015-03" db="EMBL/GenBank/DDBJ databases">
        <authorList>
            <person name="Hassan Y.I."/>
            <person name="Lepp D."/>
            <person name="Li X.-Z."/>
            <person name="Zhou T."/>
        </authorList>
    </citation>
    <scope>NUCLEOTIDE SEQUENCE [LARGE SCALE GENOMIC DNA]</scope>
    <source>
        <strain evidence="5 6">BD-c194</strain>
    </source>
</reference>
<dbReference type="PANTHER" id="PTHR30576:SF0">
    <property type="entry name" value="UNDECAPRENYL-PHOSPHATE N-ACETYLGALACTOSAMINYL 1-PHOSPHATE TRANSFERASE-RELATED"/>
    <property type="match status" value="1"/>
</dbReference>
<keyword evidence="3" id="KW-0472">Membrane</keyword>
<keyword evidence="2" id="KW-0270">Exopolysaccharide synthesis</keyword>
<dbReference type="PATRIC" id="fig|443610.3.peg.2338"/>
<evidence type="ECO:0000256" key="2">
    <source>
        <dbReference type="ARBA" id="ARBA00023169"/>
    </source>
</evidence>
<dbReference type="AlphaFoldDB" id="A0A0F5FDP3"/>
<evidence type="ECO:0000259" key="4">
    <source>
        <dbReference type="Pfam" id="PF02397"/>
    </source>
</evidence>
<protein>
    <recommendedName>
        <fullName evidence="4">Bacterial sugar transferase domain-containing protein</fullName>
    </recommendedName>
</protein>
<dbReference type="PANTHER" id="PTHR30576">
    <property type="entry name" value="COLANIC BIOSYNTHESIS UDP-GLUCOSE LIPID CARRIER TRANSFERASE"/>
    <property type="match status" value="1"/>
</dbReference>
<feature type="transmembrane region" description="Helical" evidence="3">
    <location>
        <begin position="12"/>
        <end position="31"/>
    </location>
</feature>
<gene>
    <name evidence="5" type="ORF">VE25_20085</name>
</gene>
<organism evidence="5 6">
    <name type="scientific">Devosia geojensis</name>
    <dbReference type="NCBI Taxonomy" id="443610"/>
    <lineage>
        <taxon>Bacteria</taxon>
        <taxon>Pseudomonadati</taxon>
        <taxon>Pseudomonadota</taxon>
        <taxon>Alphaproteobacteria</taxon>
        <taxon>Hyphomicrobiales</taxon>
        <taxon>Devosiaceae</taxon>
        <taxon>Devosia</taxon>
    </lineage>
</organism>
<evidence type="ECO:0000313" key="6">
    <source>
        <dbReference type="Proteomes" id="UP000033632"/>
    </source>
</evidence>
<dbReference type="STRING" id="443610.VE25_20085"/>
<feature type="transmembrane region" description="Helical" evidence="3">
    <location>
        <begin position="69"/>
        <end position="86"/>
    </location>
</feature>
<evidence type="ECO:0000256" key="3">
    <source>
        <dbReference type="SAM" id="Phobius"/>
    </source>
</evidence>
<keyword evidence="3" id="KW-1133">Transmembrane helix</keyword>
<dbReference type="GO" id="GO:0000271">
    <property type="term" value="P:polysaccharide biosynthetic process"/>
    <property type="evidence" value="ECO:0007669"/>
    <property type="project" value="UniProtKB-KW"/>
</dbReference>
<dbReference type="EMBL" id="JZEX01000185">
    <property type="protein sequence ID" value="KKB07014.1"/>
    <property type="molecule type" value="Genomic_DNA"/>
</dbReference>
<feature type="transmembrane region" description="Helical" evidence="3">
    <location>
        <begin position="199"/>
        <end position="220"/>
    </location>
</feature>
<dbReference type="Proteomes" id="UP000033632">
    <property type="component" value="Unassembled WGS sequence"/>
</dbReference>
<name>A0A0F5FDP3_9HYPH</name>
<dbReference type="InterPro" id="IPR003362">
    <property type="entry name" value="Bact_transf"/>
</dbReference>
<keyword evidence="3" id="KW-0812">Transmembrane</keyword>
<sequence>MLLAARSDWWNIARTCAGLALVPVAAGFLLVTMRQNQLPATSGAIAASVVFVFVVAVLSALRIPVSYTGFAWTFPVALIGMAYANLRLQRMKRGRVALLDHPGVGEARKVLGPAVPVITPDSPDAFDYDCVLIDPEAHHNPEWAQVMARFYMLGIEIAAWPKYAEGFLGRVAIEDFDLAHVAYTPTQIYYSKIKRAIDLAAVLVLAPVAVVVGALIWIYIRLIDGGPVFFVQLRRGYGGSVFRLYKFRTMRKGAGEAATQTDDARILPGCRILRQLRLDELPQLINIARGDMSWIGPRPVSVDIARKLERSVPQYINRQLVLPGLTGWAQVSHGYASNLDEERTKLEYDLYYVKNISFDLDLLILFKTVSTIMLRYKSK</sequence>